<dbReference type="EMBL" id="CAEZXN010000090">
    <property type="protein sequence ID" value="CAB4712141.1"/>
    <property type="molecule type" value="Genomic_DNA"/>
</dbReference>
<reference evidence="2" key="1">
    <citation type="submission" date="2020-05" db="EMBL/GenBank/DDBJ databases">
        <authorList>
            <person name="Chiriac C."/>
            <person name="Salcher M."/>
            <person name="Ghai R."/>
            <person name="Kavagutti S V."/>
        </authorList>
    </citation>
    <scope>NUCLEOTIDE SEQUENCE</scope>
</reference>
<evidence type="ECO:0000313" key="2">
    <source>
        <dbReference type="EMBL" id="CAB4712141.1"/>
    </source>
</evidence>
<protein>
    <submittedName>
        <fullName evidence="2">Unannotated protein</fullName>
    </submittedName>
</protein>
<sequence length="71" mass="7992">MDDVDQGKIQSRGKDPLSSQHPLSARWRAQLRKMMGGALPVLGKRKPDPSRRAYPLSFANQRALQGWLHAI</sequence>
<proteinExistence type="predicted"/>
<accession>A0A6J6QJZ1</accession>
<feature type="region of interest" description="Disordered" evidence="1">
    <location>
        <begin position="1"/>
        <end position="24"/>
    </location>
</feature>
<dbReference type="AlphaFoldDB" id="A0A6J6QJZ1"/>
<name>A0A6J6QJZ1_9ZZZZ</name>
<evidence type="ECO:0000256" key="1">
    <source>
        <dbReference type="SAM" id="MobiDB-lite"/>
    </source>
</evidence>
<gene>
    <name evidence="2" type="ORF">UFOPK2423_01789</name>
</gene>
<organism evidence="2">
    <name type="scientific">freshwater metagenome</name>
    <dbReference type="NCBI Taxonomy" id="449393"/>
    <lineage>
        <taxon>unclassified sequences</taxon>
        <taxon>metagenomes</taxon>
        <taxon>ecological metagenomes</taxon>
    </lineage>
</organism>